<accession>A0AAW5B8L8</accession>
<keyword evidence="10" id="KW-1133">Transmembrane helix</keyword>
<dbReference type="InterPro" id="IPR001967">
    <property type="entry name" value="Peptidase_S11_N"/>
</dbReference>
<keyword evidence="3" id="KW-0378">Hydrolase</keyword>
<reference evidence="12 13" key="1">
    <citation type="journal article" date="2022" name="Evol. Bioinform. Online">
        <title>Draft Genome Sequence of Oceanobacillus jordanicus Strain GSFE11, a Halotolerant Plant Growth-Promoting Bacterial Endophyte Isolated From the Jordan Valley.</title>
        <authorList>
            <person name="Alhindi T."/>
            <person name="Albdaiwi R."/>
        </authorList>
    </citation>
    <scope>NUCLEOTIDE SEQUENCE [LARGE SCALE GENOMIC DNA]</scope>
    <source>
        <strain evidence="12 13">GSFE11</strain>
    </source>
</reference>
<keyword evidence="10" id="KW-0472">Membrane</keyword>
<evidence type="ECO:0000256" key="5">
    <source>
        <dbReference type="ARBA" id="ARBA00022984"/>
    </source>
</evidence>
<gene>
    <name evidence="12" type="ORF">K3T81_11230</name>
</gene>
<feature type="active site" description="Proton acceptor" evidence="7">
    <location>
        <position position="65"/>
    </location>
</feature>
<keyword evidence="4" id="KW-0133">Cell shape</keyword>
<name>A0AAW5B8L8_9BACI</name>
<keyword evidence="2" id="KW-0732">Signal</keyword>
<feature type="binding site" evidence="8">
    <location>
        <position position="228"/>
    </location>
    <ligand>
        <name>substrate</name>
    </ligand>
</feature>
<evidence type="ECO:0000256" key="3">
    <source>
        <dbReference type="ARBA" id="ARBA00022801"/>
    </source>
</evidence>
<evidence type="ECO:0000256" key="7">
    <source>
        <dbReference type="PIRSR" id="PIRSR618044-1"/>
    </source>
</evidence>
<dbReference type="PANTHER" id="PTHR21581:SF33">
    <property type="entry name" value="D-ALANYL-D-ALANINE CARBOXYPEPTIDASE DACB"/>
    <property type="match status" value="1"/>
</dbReference>
<dbReference type="EMBL" id="JAIFZM010000008">
    <property type="protein sequence ID" value="MCG3419726.1"/>
    <property type="molecule type" value="Genomic_DNA"/>
</dbReference>
<dbReference type="GO" id="GO:0009252">
    <property type="term" value="P:peptidoglycan biosynthetic process"/>
    <property type="evidence" value="ECO:0007669"/>
    <property type="project" value="UniProtKB-KW"/>
</dbReference>
<evidence type="ECO:0000256" key="9">
    <source>
        <dbReference type="RuleBase" id="RU004016"/>
    </source>
</evidence>
<dbReference type="InterPro" id="IPR018044">
    <property type="entry name" value="Peptidase_S11"/>
</dbReference>
<evidence type="ECO:0000259" key="11">
    <source>
        <dbReference type="Pfam" id="PF00768"/>
    </source>
</evidence>
<organism evidence="12 13">
    <name type="scientific">Oceanobacillus jordanicus</name>
    <dbReference type="NCBI Taxonomy" id="2867266"/>
    <lineage>
        <taxon>Bacteria</taxon>
        <taxon>Bacillati</taxon>
        <taxon>Bacillota</taxon>
        <taxon>Bacilli</taxon>
        <taxon>Bacillales</taxon>
        <taxon>Bacillaceae</taxon>
        <taxon>Oceanobacillus</taxon>
    </lineage>
</organism>
<proteinExistence type="inferred from homology"/>
<dbReference type="Pfam" id="PF00768">
    <property type="entry name" value="Peptidase_S11"/>
    <property type="match status" value="1"/>
</dbReference>
<evidence type="ECO:0000256" key="10">
    <source>
        <dbReference type="SAM" id="Phobius"/>
    </source>
</evidence>
<dbReference type="GO" id="GO:0006508">
    <property type="term" value="P:proteolysis"/>
    <property type="evidence" value="ECO:0007669"/>
    <property type="project" value="InterPro"/>
</dbReference>
<keyword evidence="13" id="KW-1185">Reference proteome</keyword>
<dbReference type="InterPro" id="IPR012338">
    <property type="entry name" value="Beta-lactam/transpept-like"/>
</dbReference>
<dbReference type="RefSeq" id="WP_238020189.1">
    <property type="nucleotide sequence ID" value="NZ_JAIFZM010000008.1"/>
</dbReference>
<feature type="active site" evidence="7">
    <location>
        <position position="119"/>
    </location>
</feature>
<sequence>MRKIILFITTIVAVNSLFGSKAFGESHPSPPSLESEAAILLERNSGQVLFDKNANSQMYPASVTKIATAIYAIETGNLDDIVTISSNARAKNVEGTTVYLEEGEKVTLKELVQGLLINSGNDAGVAIAEHLNGSEEQFSKDINTYLKNVIGVQDTNFENPHGLFNSEHRTTAEDLARITRYAMKNETFREIFGTKELEWNGQTWDTTILSHHKLVKEEIPYKGVTGGKNGYVTQSGYTLATTAERDGLSLIVITLKGSMKNVPYDDTIKLLDYGFENYRTSIISKGTKFKVEDQEYTTSERIAYTHPKNEQLSKDIKEDGTMEIIAQDGKVAAAYQLEEVSNKTINVKIKLENTTTNKVRYGSIFDEQDPYLAYFSIAFLLSMIGIFYRQNIYCLRKIK</sequence>
<dbReference type="GO" id="GO:0009002">
    <property type="term" value="F:serine-type D-Ala-D-Ala carboxypeptidase activity"/>
    <property type="evidence" value="ECO:0007669"/>
    <property type="project" value="InterPro"/>
</dbReference>
<dbReference type="Proteomes" id="UP001199631">
    <property type="component" value="Unassembled WGS sequence"/>
</dbReference>
<feature type="domain" description="Peptidase S11 D-alanyl-D-alanine carboxypeptidase A N-terminal" evidence="11">
    <location>
        <begin position="27"/>
        <end position="256"/>
    </location>
</feature>
<keyword evidence="12" id="KW-0121">Carboxypeptidase</keyword>
<keyword evidence="6" id="KW-0961">Cell wall biogenesis/degradation</keyword>
<dbReference type="GO" id="GO:0071555">
    <property type="term" value="P:cell wall organization"/>
    <property type="evidence" value="ECO:0007669"/>
    <property type="project" value="UniProtKB-KW"/>
</dbReference>
<keyword evidence="5" id="KW-0573">Peptidoglycan synthesis</keyword>
<comment type="caution">
    <text evidence="12">The sequence shown here is derived from an EMBL/GenBank/DDBJ whole genome shotgun (WGS) entry which is preliminary data.</text>
</comment>
<dbReference type="PANTHER" id="PTHR21581">
    <property type="entry name" value="D-ALANYL-D-ALANINE CARBOXYPEPTIDASE"/>
    <property type="match status" value="1"/>
</dbReference>
<feature type="transmembrane region" description="Helical" evidence="10">
    <location>
        <begin position="371"/>
        <end position="389"/>
    </location>
</feature>
<evidence type="ECO:0000313" key="13">
    <source>
        <dbReference type="Proteomes" id="UP001199631"/>
    </source>
</evidence>
<evidence type="ECO:0000256" key="8">
    <source>
        <dbReference type="PIRSR" id="PIRSR618044-2"/>
    </source>
</evidence>
<evidence type="ECO:0000256" key="2">
    <source>
        <dbReference type="ARBA" id="ARBA00022729"/>
    </source>
</evidence>
<evidence type="ECO:0000256" key="4">
    <source>
        <dbReference type="ARBA" id="ARBA00022960"/>
    </source>
</evidence>
<dbReference type="PRINTS" id="PR00725">
    <property type="entry name" value="DADACBPTASE1"/>
</dbReference>
<dbReference type="Gene3D" id="3.40.710.10">
    <property type="entry name" value="DD-peptidase/beta-lactamase superfamily"/>
    <property type="match status" value="1"/>
</dbReference>
<keyword evidence="12" id="KW-0645">Protease</keyword>
<keyword evidence="10" id="KW-0812">Transmembrane</keyword>
<feature type="active site" description="Acyl-ester intermediate" evidence="7">
    <location>
        <position position="62"/>
    </location>
</feature>
<evidence type="ECO:0000313" key="12">
    <source>
        <dbReference type="EMBL" id="MCG3419726.1"/>
    </source>
</evidence>
<evidence type="ECO:0000256" key="6">
    <source>
        <dbReference type="ARBA" id="ARBA00023316"/>
    </source>
</evidence>
<dbReference type="SUPFAM" id="SSF56601">
    <property type="entry name" value="beta-lactamase/transpeptidase-like"/>
    <property type="match status" value="1"/>
</dbReference>
<dbReference type="GO" id="GO:0008360">
    <property type="term" value="P:regulation of cell shape"/>
    <property type="evidence" value="ECO:0007669"/>
    <property type="project" value="UniProtKB-KW"/>
</dbReference>
<evidence type="ECO:0000256" key="1">
    <source>
        <dbReference type="ARBA" id="ARBA00007164"/>
    </source>
</evidence>
<protein>
    <submittedName>
        <fullName evidence="12">D-alanyl-D-alanine carboxypeptidase</fullName>
    </submittedName>
</protein>
<dbReference type="AlphaFoldDB" id="A0AAW5B8L8"/>
<comment type="similarity">
    <text evidence="1 9">Belongs to the peptidase S11 family.</text>
</comment>